<dbReference type="Proteomes" id="UP000028999">
    <property type="component" value="Unassembled WGS sequence"/>
</dbReference>
<dbReference type="AlphaFoldDB" id="A0A078GVS5"/>
<organism evidence="1 2">
    <name type="scientific">Brassica napus</name>
    <name type="common">Rape</name>
    <dbReference type="NCBI Taxonomy" id="3708"/>
    <lineage>
        <taxon>Eukaryota</taxon>
        <taxon>Viridiplantae</taxon>
        <taxon>Streptophyta</taxon>
        <taxon>Embryophyta</taxon>
        <taxon>Tracheophyta</taxon>
        <taxon>Spermatophyta</taxon>
        <taxon>Magnoliopsida</taxon>
        <taxon>eudicotyledons</taxon>
        <taxon>Gunneridae</taxon>
        <taxon>Pentapetalae</taxon>
        <taxon>rosids</taxon>
        <taxon>malvids</taxon>
        <taxon>Brassicales</taxon>
        <taxon>Brassicaceae</taxon>
        <taxon>Brassiceae</taxon>
        <taxon>Brassica</taxon>
    </lineage>
</organism>
<dbReference type="PANTHER" id="PTHR47369:SF1">
    <property type="entry name" value="BTB_POZ DOMAIN-CONTAINING PROTEIN"/>
    <property type="match status" value="1"/>
</dbReference>
<gene>
    <name evidence="1" type="primary">BnaA04g15680D</name>
    <name evidence="1" type="ORF">GSBRNA2T00045300001</name>
</gene>
<reference evidence="1 2" key="1">
    <citation type="journal article" date="2014" name="Science">
        <title>Plant genetics. Early allopolyploid evolution in the post-Neolithic Brassica napus oilseed genome.</title>
        <authorList>
            <person name="Chalhoub B."/>
            <person name="Denoeud F."/>
            <person name="Liu S."/>
            <person name="Parkin I.A."/>
            <person name="Tang H."/>
            <person name="Wang X."/>
            <person name="Chiquet J."/>
            <person name="Belcram H."/>
            <person name="Tong C."/>
            <person name="Samans B."/>
            <person name="Correa M."/>
            <person name="Da Silva C."/>
            <person name="Just J."/>
            <person name="Falentin C."/>
            <person name="Koh C.S."/>
            <person name="Le Clainche I."/>
            <person name="Bernard M."/>
            <person name="Bento P."/>
            <person name="Noel B."/>
            <person name="Labadie K."/>
            <person name="Alberti A."/>
            <person name="Charles M."/>
            <person name="Arnaud D."/>
            <person name="Guo H."/>
            <person name="Daviaud C."/>
            <person name="Alamery S."/>
            <person name="Jabbari K."/>
            <person name="Zhao M."/>
            <person name="Edger P.P."/>
            <person name="Chelaifa H."/>
            <person name="Tack D."/>
            <person name="Lassalle G."/>
            <person name="Mestiri I."/>
            <person name="Schnel N."/>
            <person name="Le Paslier M.C."/>
            <person name="Fan G."/>
            <person name="Renault V."/>
            <person name="Bayer P.E."/>
            <person name="Golicz A.A."/>
            <person name="Manoli S."/>
            <person name="Lee T.H."/>
            <person name="Thi V.H."/>
            <person name="Chalabi S."/>
            <person name="Hu Q."/>
            <person name="Fan C."/>
            <person name="Tollenaere R."/>
            <person name="Lu Y."/>
            <person name="Battail C."/>
            <person name="Shen J."/>
            <person name="Sidebottom C.H."/>
            <person name="Wang X."/>
            <person name="Canaguier A."/>
            <person name="Chauveau A."/>
            <person name="Berard A."/>
            <person name="Deniot G."/>
            <person name="Guan M."/>
            <person name="Liu Z."/>
            <person name="Sun F."/>
            <person name="Lim Y.P."/>
            <person name="Lyons E."/>
            <person name="Town C.D."/>
            <person name="Bancroft I."/>
            <person name="Wang X."/>
            <person name="Meng J."/>
            <person name="Ma J."/>
            <person name="Pires J.C."/>
            <person name="King G.J."/>
            <person name="Brunel D."/>
            <person name="Delourme R."/>
            <person name="Renard M."/>
            <person name="Aury J.M."/>
            <person name="Adams K.L."/>
            <person name="Batley J."/>
            <person name="Snowdon R.J."/>
            <person name="Tost J."/>
            <person name="Edwards D."/>
            <person name="Zhou Y."/>
            <person name="Hua W."/>
            <person name="Sharpe A.G."/>
            <person name="Paterson A.H."/>
            <person name="Guan C."/>
            <person name="Wincker P."/>
        </authorList>
    </citation>
    <scope>NUCLEOTIDE SEQUENCE [LARGE SCALE GENOMIC DNA]</scope>
    <source>
        <strain evidence="2">cv. Darmor-bzh</strain>
    </source>
</reference>
<dbReference type="OMA" id="RENQSCT"/>
<sequence length="151" mass="17562">MSSPTLVLYFCLHKCDKVFLFILSRTKGTFTRETERENQSCTISVNTRTPLCHFPLFGFGLLIEFEDVQRLANGHAEHPPEFFYTGSLWKYGSSLFFFVHIYIDPRDKVTARHRLICPSKRKVIEVMLFGDFKQRGILLTKAPKVLLESRP</sequence>
<dbReference type="PANTHER" id="PTHR47369">
    <property type="entry name" value="BTB/POZ DOMAIN-CONTAINING PROTEIN"/>
    <property type="match status" value="1"/>
</dbReference>
<proteinExistence type="predicted"/>
<dbReference type="PaxDb" id="3708-A0A078GVS5"/>
<keyword evidence="2" id="KW-1185">Reference proteome</keyword>
<dbReference type="EMBL" id="LK032254">
    <property type="protein sequence ID" value="CDY30565.1"/>
    <property type="molecule type" value="Genomic_DNA"/>
</dbReference>
<evidence type="ECO:0000313" key="2">
    <source>
        <dbReference type="Proteomes" id="UP000028999"/>
    </source>
</evidence>
<evidence type="ECO:0000313" key="1">
    <source>
        <dbReference type="EMBL" id="CDY30565.1"/>
    </source>
</evidence>
<protein>
    <submittedName>
        <fullName evidence="1">BnaA04g15680D protein</fullName>
    </submittedName>
</protein>
<dbReference type="STRING" id="3708.A0A078GVS5"/>
<accession>A0A078GVS5</accession>
<dbReference type="Gramene" id="CDY30565">
    <property type="protein sequence ID" value="CDY30565"/>
    <property type="gene ID" value="GSBRNA2T00045300001"/>
</dbReference>
<name>A0A078GVS5_BRANA</name>